<evidence type="ECO:0000313" key="1">
    <source>
        <dbReference type="EMBL" id="VFK19197.1"/>
    </source>
</evidence>
<protein>
    <submittedName>
        <fullName evidence="1">Uncharacterized protein</fullName>
    </submittedName>
</protein>
<gene>
    <name evidence="1" type="ORF">BECKLPF1236B_GA0070989_11644</name>
</gene>
<sequence>MASEASLQTDKSMNWVSLRSDLETKPKFNDPVIPAWKPGSSAMDGTLIARKYLLLDSRFRGNDGRVVDENLWFRLCRVRVRKNKNPDKTGAYAKTRPSSVLTQSANMFSVRGEASLVDRSYPSESSMRRVAKRRRANPSCCATSIKVTTD</sequence>
<proteinExistence type="predicted"/>
<organism evidence="1">
    <name type="scientific">Candidatus Kentrum sp. LPFa</name>
    <dbReference type="NCBI Taxonomy" id="2126335"/>
    <lineage>
        <taxon>Bacteria</taxon>
        <taxon>Pseudomonadati</taxon>
        <taxon>Pseudomonadota</taxon>
        <taxon>Gammaproteobacteria</taxon>
        <taxon>Candidatus Kentrum</taxon>
    </lineage>
</organism>
<reference evidence="1" key="1">
    <citation type="submission" date="2019-02" db="EMBL/GenBank/DDBJ databases">
        <authorList>
            <person name="Gruber-Vodicka R. H."/>
            <person name="Seah K. B. B."/>
        </authorList>
    </citation>
    <scope>NUCLEOTIDE SEQUENCE</scope>
    <source>
        <strain evidence="1">BECK_S313</strain>
    </source>
</reference>
<name>A0A450WQ74_9GAMM</name>
<dbReference type="AlphaFoldDB" id="A0A450WQ74"/>
<dbReference type="EMBL" id="CAADFK010000164">
    <property type="protein sequence ID" value="VFK19197.1"/>
    <property type="molecule type" value="Genomic_DNA"/>
</dbReference>
<accession>A0A450WQ74</accession>